<protein>
    <submittedName>
        <fullName evidence="2">Type I restriction enzyme endonuclease domain-containing protein</fullName>
    </submittedName>
</protein>
<dbReference type="Pfam" id="PF11867">
    <property type="entry name" value="T1RH-like_C"/>
    <property type="match status" value="1"/>
</dbReference>
<dbReference type="EMBL" id="JAZIBG010000021">
    <property type="protein sequence ID" value="MEF7614166.1"/>
    <property type="molecule type" value="Genomic_DNA"/>
</dbReference>
<feature type="domain" description="Type I restriction enzyme HindI endonuclease subunit-like C-terminal" evidence="1">
    <location>
        <begin position="30"/>
        <end position="191"/>
    </location>
</feature>
<dbReference type="GO" id="GO:0004519">
    <property type="term" value="F:endonuclease activity"/>
    <property type="evidence" value="ECO:0007669"/>
    <property type="project" value="UniProtKB-KW"/>
</dbReference>
<sequence>MAPSLSSTRGWKCKEFEAQYQIVQRGKAWDLSKVNVEKLREEFKQAPFKNIQIADLQAFLQRKLAEMLAQNSTRTDFLQRLQNVIDAYNSGATSTENYYELTAYAQALKEEAERHIREGLTEDELELFDLLKKQSLTQDEIQRVKLAAKHLLKRLVEEQPKVLIQNWHQSAQTQKQVRAEIERVLDADLPDSYDRTTFKQKCDNVYDLAVEYAMRGKKWAA</sequence>
<dbReference type="RefSeq" id="WP_332289126.1">
    <property type="nucleotide sequence ID" value="NZ_JAZIBG010000021.1"/>
</dbReference>
<name>A0AAW9Q9M1_9BURK</name>
<proteinExistence type="predicted"/>
<keyword evidence="2" id="KW-0255">Endonuclease</keyword>
<evidence type="ECO:0000313" key="3">
    <source>
        <dbReference type="Proteomes" id="UP001336250"/>
    </source>
</evidence>
<dbReference type="Proteomes" id="UP001336250">
    <property type="component" value="Unassembled WGS sequence"/>
</dbReference>
<evidence type="ECO:0000313" key="2">
    <source>
        <dbReference type="EMBL" id="MEF7614166.1"/>
    </source>
</evidence>
<keyword evidence="2" id="KW-0378">Hydrolase</keyword>
<comment type="caution">
    <text evidence="2">The sequence shown here is derived from an EMBL/GenBank/DDBJ whole genome shotgun (WGS) entry which is preliminary data.</text>
</comment>
<dbReference type="InterPro" id="IPR021810">
    <property type="entry name" value="T1RH-like_C"/>
</dbReference>
<accession>A0AAW9Q9M1</accession>
<reference evidence="2 3" key="1">
    <citation type="submission" date="2024-02" db="EMBL/GenBank/DDBJ databases">
        <title>Genome sequence of Aquincola sp. MAHUQ-54.</title>
        <authorList>
            <person name="Huq M.A."/>
        </authorList>
    </citation>
    <scope>NUCLEOTIDE SEQUENCE [LARGE SCALE GENOMIC DNA]</scope>
    <source>
        <strain evidence="2 3">MAHUQ-54</strain>
    </source>
</reference>
<keyword evidence="2" id="KW-0540">Nuclease</keyword>
<evidence type="ECO:0000259" key="1">
    <source>
        <dbReference type="Pfam" id="PF11867"/>
    </source>
</evidence>
<keyword evidence="3" id="KW-1185">Reference proteome</keyword>
<gene>
    <name evidence="2" type="ORF">V4F39_09630</name>
</gene>
<organism evidence="2 3">
    <name type="scientific">Aquincola agrisoli</name>
    <dbReference type="NCBI Taxonomy" id="3119538"/>
    <lineage>
        <taxon>Bacteria</taxon>
        <taxon>Pseudomonadati</taxon>
        <taxon>Pseudomonadota</taxon>
        <taxon>Betaproteobacteria</taxon>
        <taxon>Burkholderiales</taxon>
        <taxon>Sphaerotilaceae</taxon>
        <taxon>Aquincola</taxon>
    </lineage>
</organism>
<dbReference type="AlphaFoldDB" id="A0AAW9Q9M1"/>